<proteinExistence type="predicted"/>
<feature type="chain" id="PRO_5045531600" evidence="2">
    <location>
        <begin position="32"/>
        <end position="243"/>
    </location>
</feature>
<evidence type="ECO:0000313" key="4">
    <source>
        <dbReference type="Proteomes" id="UP001429357"/>
    </source>
</evidence>
<feature type="compositionally biased region" description="Polar residues" evidence="1">
    <location>
        <begin position="67"/>
        <end position="78"/>
    </location>
</feature>
<protein>
    <submittedName>
        <fullName evidence="3">Uncharacterized protein</fullName>
    </submittedName>
</protein>
<evidence type="ECO:0000313" key="3">
    <source>
        <dbReference type="EMBL" id="MEO1781877.1"/>
    </source>
</evidence>
<reference evidence="3" key="2">
    <citation type="submission" date="2024-02" db="EMBL/GenBank/DDBJ databases">
        <title>The Genome Sequence of Enterococcus diestrammenae JM9A.</title>
        <authorList>
            <person name="Earl A."/>
            <person name="Manson A."/>
            <person name="Gilmore M."/>
            <person name="Sanders J."/>
            <person name="Shea T."/>
            <person name="Howe W."/>
            <person name="Livny J."/>
            <person name="Cuomo C."/>
            <person name="Neafsey D."/>
            <person name="Birren B."/>
        </authorList>
    </citation>
    <scope>NUCLEOTIDE SEQUENCE</scope>
    <source>
        <strain evidence="3">JM9A</strain>
    </source>
</reference>
<organism evidence="3 4">
    <name type="scientific">Enterococcus diestrammenae</name>
    <dbReference type="NCBI Taxonomy" id="1155073"/>
    <lineage>
        <taxon>Bacteria</taxon>
        <taxon>Bacillati</taxon>
        <taxon>Bacillota</taxon>
        <taxon>Bacilli</taxon>
        <taxon>Lactobacillales</taxon>
        <taxon>Enterococcaceae</taxon>
        <taxon>Enterococcus</taxon>
    </lineage>
</organism>
<dbReference type="Gene3D" id="1.20.1270.70">
    <property type="entry name" value="Designed single chain three-helix bundle"/>
    <property type="match status" value="1"/>
</dbReference>
<feature type="signal peptide" evidence="2">
    <location>
        <begin position="1"/>
        <end position="31"/>
    </location>
</feature>
<sequence length="243" mass="25433">MKKRNSFVLRRVLSSFSVLVILFSQGTSAFASVGEGTETGDAEASMKLGEAQEETGVVEKGEPPQTMEDQQAGDTETPSVEPPVAEVPPAVDKTILQNKISELTQVLANSSLYTSTSLSITTANQLLARGQQLLASEVVSDEEVANCVAEITNLLAKLVLRGDKGPLQALVATAAGLVETDYTAASYSVLAAALVAAQQLLNDPDAVTESLTASLNQLQSAIAGLVKTEAPKPETPKPEKPKP</sequence>
<name>A0ABV0F4A2_9ENTE</name>
<dbReference type="RefSeq" id="WP_237583875.1">
    <property type="nucleotide sequence ID" value="NZ_MAEI02000001.1"/>
</dbReference>
<accession>A0ABV0F4A2</accession>
<evidence type="ECO:0000256" key="1">
    <source>
        <dbReference type="SAM" id="MobiDB-lite"/>
    </source>
</evidence>
<keyword evidence="2" id="KW-0732">Signal</keyword>
<dbReference type="EMBL" id="MAEI02000001">
    <property type="protein sequence ID" value="MEO1781877.1"/>
    <property type="molecule type" value="Genomic_DNA"/>
</dbReference>
<reference evidence="3" key="1">
    <citation type="submission" date="2016-06" db="EMBL/GenBank/DDBJ databases">
        <authorList>
            <person name="Van Tyne D."/>
        </authorList>
    </citation>
    <scope>NUCLEOTIDE SEQUENCE</scope>
    <source>
        <strain evidence="3">JM9A</strain>
    </source>
</reference>
<dbReference type="Proteomes" id="UP001429357">
    <property type="component" value="Unassembled WGS sequence"/>
</dbReference>
<evidence type="ECO:0000256" key="2">
    <source>
        <dbReference type="SAM" id="SignalP"/>
    </source>
</evidence>
<dbReference type="Pfam" id="PF07554">
    <property type="entry name" value="FIVAR"/>
    <property type="match status" value="2"/>
</dbReference>
<keyword evidence="4" id="KW-1185">Reference proteome</keyword>
<gene>
    <name evidence="3" type="ORF">BAU18_001466</name>
</gene>
<feature type="region of interest" description="Disordered" evidence="1">
    <location>
        <begin position="50"/>
        <end position="86"/>
    </location>
</feature>
<comment type="caution">
    <text evidence="3">The sequence shown here is derived from an EMBL/GenBank/DDBJ whole genome shotgun (WGS) entry which is preliminary data.</text>
</comment>